<dbReference type="Proteomes" id="UP000001510">
    <property type="component" value="Chromosome"/>
</dbReference>
<dbReference type="AlphaFoldDB" id="B0JU19"/>
<reference evidence="1 2" key="1">
    <citation type="journal article" date="2007" name="DNA Res.">
        <title>Complete genomic structure of the bloom-forming toxic cyanobacterium Microcystis aeruginosa NIES-843.</title>
        <authorList>
            <person name="Kaneko T."/>
            <person name="Nakajima N."/>
            <person name="Okamoto S."/>
            <person name="Suzuki I."/>
            <person name="Tanabe Y."/>
            <person name="Tamaoki M."/>
            <person name="Nakamura Y."/>
            <person name="Kasai F."/>
            <person name="Watanabe A."/>
            <person name="Kawashima K."/>
            <person name="Kishida Y."/>
            <person name="Ono A."/>
            <person name="Shimizu Y."/>
            <person name="Takahashi C."/>
            <person name="Minami C."/>
            <person name="Fujishiro T."/>
            <person name="Kohara M."/>
            <person name="Katoh M."/>
            <person name="Nakazaki N."/>
            <person name="Nakayama S."/>
            <person name="Yamada M."/>
            <person name="Tabata S."/>
            <person name="Watanabe M.M."/>
        </authorList>
    </citation>
    <scope>NUCLEOTIDE SEQUENCE [LARGE SCALE GENOMIC DNA]</scope>
    <source>
        <strain evidence="2">NIES-843 / IAM M-247</strain>
    </source>
</reference>
<sequence>MTFYLLIYWPQFSLGMDESPSPQEKSSTAMSLRADAIPLVQHRQRSFVRPSTANS</sequence>
<dbReference type="KEGG" id="mar:MAE_13850"/>
<name>B0JU19_MICAN</name>
<accession>B0JU19</accession>
<evidence type="ECO:0000313" key="1">
    <source>
        <dbReference type="EMBL" id="BAG01207.1"/>
    </source>
</evidence>
<protein>
    <submittedName>
        <fullName evidence="1">Uncharacterized protein</fullName>
    </submittedName>
</protein>
<organism evidence="1 2">
    <name type="scientific">Microcystis aeruginosa (strain NIES-843 / IAM M-2473)</name>
    <dbReference type="NCBI Taxonomy" id="449447"/>
    <lineage>
        <taxon>Bacteria</taxon>
        <taxon>Bacillati</taxon>
        <taxon>Cyanobacteriota</taxon>
        <taxon>Cyanophyceae</taxon>
        <taxon>Oscillatoriophycideae</taxon>
        <taxon>Chroococcales</taxon>
        <taxon>Microcystaceae</taxon>
        <taxon>Microcystis</taxon>
    </lineage>
</organism>
<dbReference type="PaxDb" id="449447-MAE_13850"/>
<dbReference type="EnsemblBacteria" id="BAG01207">
    <property type="protein sequence ID" value="BAG01207"/>
    <property type="gene ID" value="MAE_13850"/>
</dbReference>
<dbReference type="EMBL" id="AP009552">
    <property type="protein sequence ID" value="BAG01207.1"/>
    <property type="molecule type" value="Genomic_DNA"/>
</dbReference>
<dbReference type="HOGENOM" id="CLU_3027214_0_0_3"/>
<proteinExistence type="predicted"/>
<keyword evidence="2" id="KW-1185">Reference proteome</keyword>
<evidence type="ECO:0000313" key="2">
    <source>
        <dbReference type="Proteomes" id="UP000001510"/>
    </source>
</evidence>
<gene>
    <name evidence="1" type="ordered locus">MAE_13850</name>
</gene>